<feature type="transmembrane region" description="Helical" evidence="6">
    <location>
        <begin position="501"/>
        <end position="524"/>
    </location>
</feature>
<protein>
    <recommendedName>
        <fullName evidence="6">Anoctamin</fullName>
    </recommendedName>
</protein>
<keyword evidence="5 6" id="KW-0472">Membrane</keyword>
<feature type="transmembrane region" description="Helical" evidence="6">
    <location>
        <begin position="309"/>
        <end position="332"/>
    </location>
</feature>
<dbReference type="GO" id="GO:0005886">
    <property type="term" value="C:plasma membrane"/>
    <property type="evidence" value="ECO:0007669"/>
    <property type="project" value="TreeGrafter"/>
</dbReference>
<evidence type="ECO:0000256" key="5">
    <source>
        <dbReference type="ARBA" id="ARBA00023136"/>
    </source>
</evidence>
<sequence>MERKINSSSIPLANFDPQIVVKLHKNVETEAANWFIDILQMDRKYGGGNLIVKAVINEKKEKTLLYLSATPEKLLLGAELFDLKKKYNDGYYRDFNIDDLENFQGAEDISSFFSNTEKITIIYHYLCGLRAQQSDTHIPGYPNAKLYPGKSLLRKFKSAGIIEHVYPLHDIEKLKLLKTSWDWKSFFHQIPMDDIRAYFGEKLALYFSFLIVYTYALIAPAIIGIIYLITSWNNIYREAIFAVFNLIWTTIFLEFWKRFCSELTFKWGTLNEVVETEEPRPSFHGVLGTNPVTGHPEPVYPKWKRQLRFYGVTVPVILLCLLIAFEAMLLYFQMQDWANHLYENNPSYLNYANMMCFPSIVYAVAVTIMNTLYNILIKKLNDYENHRLQSSYENHLIVKMVSFNFVNCFMSLFYMAFYLQDVTLLRSDLVALLITQQVIGQLQESALPFLILKFWTKKVEKDAGKGEKWEEEGLPPELIQQAYDEASMEKYLGTLDDYLELFLQFGYVFLFSSVYPLAAFWALINNIFELRIDSFKMCCVFRRPFPLSASNIGAWQMMFELMGKIAVMTNCIIIGLNPEVQKLVPGHQTPAQLVVIVVILEHIILAARSFLTYLIPDLPRWIEIEVYKERYEAKKALEKVKIQNAMKRKQEQRTTS</sequence>
<feature type="domain" description="Anoctamin transmembrane" evidence="7">
    <location>
        <begin position="195"/>
        <end position="628"/>
    </location>
</feature>
<reference evidence="8" key="1">
    <citation type="submission" date="2015-07" db="EMBL/GenBank/DDBJ databases">
        <title>MeaNS - Measles Nucleotide Surveillance Program.</title>
        <authorList>
            <person name="Tran T."/>
            <person name="Druce J."/>
        </authorList>
    </citation>
    <scope>NUCLEOTIDE SEQUENCE</scope>
    <source>
        <strain evidence="8">UCB-OBI-ISO-001</strain>
        <tissue evidence="8">Gonad</tissue>
    </source>
</reference>
<feature type="transmembrane region" description="Helical" evidence="6">
    <location>
        <begin position="235"/>
        <end position="256"/>
    </location>
</feature>
<name>A0A0L8FU97_OCTBM</name>
<proteinExistence type="inferred from homology"/>
<dbReference type="OrthoDB" id="296386at2759"/>
<evidence type="ECO:0000256" key="4">
    <source>
        <dbReference type="ARBA" id="ARBA00022989"/>
    </source>
</evidence>
<feature type="transmembrane region" description="Helical" evidence="6">
    <location>
        <begin position="352"/>
        <end position="376"/>
    </location>
</feature>
<comment type="subcellular location">
    <subcellularLocation>
        <location evidence="1 6">Membrane</location>
        <topology evidence="1 6">Multi-pass membrane protein</topology>
    </subcellularLocation>
</comment>
<dbReference type="InterPro" id="IPR049452">
    <property type="entry name" value="Anoctamin_TM"/>
</dbReference>
<evidence type="ECO:0000313" key="8">
    <source>
        <dbReference type="EMBL" id="KOF68261.1"/>
    </source>
</evidence>
<feature type="transmembrane region" description="Helical" evidence="6">
    <location>
        <begin position="396"/>
        <end position="419"/>
    </location>
</feature>
<dbReference type="EMBL" id="KQ426456">
    <property type="protein sequence ID" value="KOF68261.1"/>
    <property type="molecule type" value="Genomic_DNA"/>
</dbReference>
<keyword evidence="4 6" id="KW-1133">Transmembrane helix</keyword>
<comment type="caution">
    <text evidence="6">Lacks conserved residue(s) required for the propagation of feature annotation.</text>
</comment>
<evidence type="ECO:0000256" key="6">
    <source>
        <dbReference type="RuleBase" id="RU280814"/>
    </source>
</evidence>
<evidence type="ECO:0000259" key="7">
    <source>
        <dbReference type="Pfam" id="PF04547"/>
    </source>
</evidence>
<gene>
    <name evidence="8" type="ORF">OCBIM_22007792mg</name>
</gene>
<evidence type="ECO:0000256" key="1">
    <source>
        <dbReference type="ARBA" id="ARBA00004141"/>
    </source>
</evidence>
<dbReference type="OMA" id="YENHRTA"/>
<dbReference type="InterPro" id="IPR007632">
    <property type="entry name" value="Anoctamin"/>
</dbReference>
<accession>A0A0L8FU97</accession>
<dbReference type="PANTHER" id="PTHR12308:SF74">
    <property type="entry name" value="ANOCTAMIN"/>
    <property type="match status" value="1"/>
</dbReference>
<dbReference type="PANTHER" id="PTHR12308">
    <property type="entry name" value="ANOCTAMIN"/>
    <property type="match status" value="1"/>
</dbReference>
<dbReference type="STRING" id="37653.A0A0L8FU97"/>
<comment type="similarity">
    <text evidence="2 6">Belongs to the anoctamin family.</text>
</comment>
<keyword evidence="3 6" id="KW-0812">Transmembrane</keyword>
<evidence type="ECO:0000256" key="3">
    <source>
        <dbReference type="ARBA" id="ARBA00022692"/>
    </source>
</evidence>
<dbReference type="GO" id="GO:0005254">
    <property type="term" value="F:chloride channel activity"/>
    <property type="evidence" value="ECO:0007669"/>
    <property type="project" value="TreeGrafter"/>
</dbReference>
<dbReference type="KEGG" id="obi:106881096"/>
<dbReference type="AlphaFoldDB" id="A0A0L8FU97"/>
<organism evidence="8">
    <name type="scientific">Octopus bimaculoides</name>
    <name type="common">California two-spotted octopus</name>
    <dbReference type="NCBI Taxonomy" id="37653"/>
    <lineage>
        <taxon>Eukaryota</taxon>
        <taxon>Metazoa</taxon>
        <taxon>Spiralia</taxon>
        <taxon>Lophotrochozoa</taxon>
        <taxon>Mollusca</taxon>
        <taxon>Cephalopoda</taxon>
        <taxon>Coleoidea</taxon>
        <taxon>Octopodiformes</taxon>
        <taxon>Octopoda</taxon>
        <taxon>Incirrata</taxon>
        <taxon>Octopodidae</taxon>
        <taxon>Octopus</taxon>
    </lineage>
</organism>
<feature type="transmembrane region" description="Helical" evidence="6">
    <location>
        <begin position="203"/>
        <end position="229"/>
    </location>
</feature>
<evidence type="ECO:0000256" key="2">
    <source>
        <dbReference type="ARBA" id="ARBA00009671"/>
    </source>
</evidence>
<dbReference type="Pfam" id="PF04547">
    <property type="entry name" value="Anoctamin"/>
    <property type="match status" value="1"/>
</dbReference>